<protein>
    <submittedName>
        <fullName evidence="2">Uncharacterized protein</fullName>
    </submittedName>
</protein>
<evidence type="ECO:0000313" key="2">
    <source>
        <dbReference type="EMBL" id="KRY69547.1"/>
    </source>
</evidence>
<evidence type="ECO:0000313" key="3">
    <source>
        <dbReference type="Proteomes" id="UP000054632"/>
    </source>
</evidence>
<evidence type="ECO:0000256" key="1">
    <source>
        <dbReference type="SAM" id="Phobius"/>
    </source>
</evidence>
<comment type="caution">
    <text evidence="2">The sequence shown here is derived from an EMBL/GenBank/DDBJ whole genome shotgun (WGS) entry which is preliminary data.</text>
</comment>
<organism evidence="2 3">
    <name type="scientific">Trichinella pseudospiralis</name>
    <name type="common">Parasitic roundworm</name>
    <dbReference type="NCBI Taxonomy" id="6337"/>
    <lineage>
        <taxon>Eukaryota</taxon>
        <taxon>Metazoa</taxon>
        <taxon>Ecdysozoa</taxon>
        <taxon>Nematoda</taxon>
        <taxon>Enoplea</taxon>
        <taxon>Dorylaimia</taxon>
        <taxon>Trichinellida</taxon>
        <taxon>Trichinellidae</taxon>
        <taxon>Trichinella</taxon>
    </lineage>
</organism>
<accession>A0A0V1E706</accession>
<name>A0A0V1E706_TRIPS</name>
<sequence>MSTNLSVVIAVALVYTIATLWLMESTIVVVEGQLALVLGHALTTVGWRQLNVTVDSSDDLLFLFTDTDYDLLAAASWCEQLSKEGYTEYRQWKSDITDDETFLVKDCVASDQRPQVYNGSTSVSL</sequence>
<keyword evidence="1" id="KW-0472">Membrane</keyword>
<dbReference type="Proteomes" id="UP000054632">
    <property type="component" value="Unassembled WGS sequence"/>
</dbReference>
<gene>
    <name evidence="2" type="ORF">T4A_5227</name>
</gene>
<proteinExistence type="predicted"/>
<reference evidence="2 3" key="1">
    <citation type="submission" date="2015-01" db="EMBL/GenBank/DDBJ databases">
        <title>Evolution of Trichinella species and genotypes.</title>
        <authorList>
            <person name="Korhonen P.K."/>
            <person name="Edoardo P."/>
            <person name="Giuseppe L.R."/>
            <person name="Gasser R.B."/>
        </authorList>
    </citation>
    <scope>NUCLEOTIDE SEQUENCE [LARGE SCALE GENOMIC DNA]</scope>
    <source>
        <strain evidence="2">ISS13</strain>
    </source>
</reference>
<keyword evidence="1" id="KW-1133">Transmembrane helix</keyword>
<dbReference type="EMBL" id="JYDR01000088">
    <property type="protein sequence ID" value="KRY69547.1"/>
    <property type="molecule type" value="Genomic_DNA"/>
</dbReference>
<keyword evidence="1" id="KW-0812">Transmembrane</keyword>
<feature type="transmembrane region" description="Helical" evidence="1">
    <location>
        <begin position="6"/>
        <end position="23"/>
    </location>
</feature>
<dbReference type="AlphaFoldDB" id="A0A0V1E706"/>